<organism evidence="3">
    <name type="scientific">hydrothermal vent metagenome</name>
    <dbReference type="NCBI Taxonomy" id="652676"/>
    <lineage>
        <taxon>unclassified sequences</taxon>
        <taxon>metagenomes</taxon>
        <taxon>ecological metagenomes</taxon>
    </lineage>
</organism>
<dbReference type="EMBL" id="UOEM01000124">
    <property type="protein sequence ID" value="VAW19104.1"/>
    <property type="molecule type" value="Genomic_DNA"/>
</dbReference>
<dbReference type="Pfam" id="PF01066">
    <property type="entry name" value="CDP-OH_P_transf"/>
    <property type="match status" value="1"/>
</dbReference>
<dbReference type="PROSITE" id="PS00379">
    <property type="entry name" value="CDP_ALCOHOL_P_TRANSF"/>
    <property type="match status" value="1"/>
</dbReference>
<feature type="transmembrane region" description="Helical" evidence="2">
    <location>
        <begin position="20"/>
        <end position="38"/>
    </location>
</feature>
<feature type="transmembrane region" description="Helical" evidence="2">
    <location>
        <begin position="50"/>
        <end position="78"/>
    </location>
</feature>
<sequence>MGFAQRRSQLKAAFKPREEWWSRVFATPAANIILLAVADWRIVTPNRLTLLSLFLAILSAALILRGGYGLLIAAGVILQISYIIDCMDGQLARYRDMASDVGSFLDKWSDYVKFPLVVLALSVEAYSSAQTITPIVLGISSVFLICYLPYLKMFALNDFGIVPWNVLSGKSFLQRNLRFFLFEESQWYLMVSIGLFLNSSVGALFALTVTQGGIAVAQTIRVFVLITKTTK</sequence>
<dbReference type="GO" id="GO:0016780">
    <property type="term" value="F:phosphotransferase activity, for other substituted phosphate groups"/>
    <property type="evidence" value="ECO:0007669"/>
    <property type="project" value="InterPro"/>
</dbReference>
<dbReference type="GO" id="GO:0016020">
    <property type="term" value="C:membrane"/>
    <property type="evidence" value="ECO:0007669"/>
    <property type="project" value="InterPro"/>
</dbReference>
<feature type="transmembrane region" description="Helical" evidence="2">
    <location>
        <begin position="187"/>
        <end position="209"/>
    </location>
</feature>
<evidence type="ECO:0000256" key="1">
    <source>
        <dbReference type="ARBA" id="ARBA00022679"/>
    </source>
</evidence>
<gene>
    <name evidence="3" type="ORF">MNBD_ALPHA09-572</name>
</gene>
<name>A0A3B0UFL2_9ZZZZ</name>
<keyword evidence="2" id="KW-0812">Transmembrane</keyword>
<feature type="transmembrane region" description="Helical" evidence="2">
    <location>
        <begin position="131"/>
        <end position="150"/>
    </location>
</feature>
<dbReference type="GO" id="GO:0008654">
    <property type="term" value="P:phospholipid biosynthetic process"/>
    <property type="evidence" value="ECO:0007669"/>
    <property type="project" value="InterPro"/>
</dbReference>
<keyword evidence="2" id="KW-1133">Transmembrane helix</keyword>
<dbReference type="InterPro" id="IPR000462">
    <property type="entry name" value="CDP-OH_P_trans"/>
</dbReference>
<protein>
    <recommendedName>
        <fullName evidence="4">CDP-alcohol phosphatidyltransferase</fullName>
    </recommendedName>
</protein>
<evidence type="ECO:0000313" key="3">
    <source>
        <dbReference type="EMBL" id="VAW19104.1"/>
    </source>
</evidence>
<proteinExistence type="predicted"/>
<evidence type="ECO:0000256" key="2">
    <source>
        <dbReference type="SAM" id="Phobius"/>
    </source>
</evidence>
<reference evidence="3" key="1">
    <citation type="submission" date="2018-06" db="EMBL/GenBank/DDBJ databases">
        <authorList>
            <person name="Zhirakovskaya E."/>
        </authorList>
    </citation>
    <scope>NUCLEOTIDE SEQUENCE</scope>
</reference>
<evidence type="ECO:0008006" key="4">
    <source>
        <dbReference type="Google" id="ProtNLM"/>
    </source>
</evidence>
<dbReference type="AlphaFoldDB" id="A0A3B0UFL2"/>
<keyword evidence="1" id="KW-0808">Transferase</keyword>
<dbReference type="Gene3D" id="1.20.120.1760">
    <property type="match status" value="1"/>
</dbReference>
<dbReference type="InterPro" id="IPR043130">
    <property type="entry name" value="CDP-OH_PTrfase_TM_dom"/>
</dbReference>
<keyword evidence="2" id="KW-0472">Membrane</keyword>
<dbReference type="InterPro" id="IPR048254">
    <property type="entry name" value="CDP_ALCOHOL_P_TRANSF_CS"/>
</dbReference>
<accession>A0A3B0UFL2</accession>